<name>A0ABU2ZI21_9SPHN</name>
<dbReference type="EMBL" id="JAVRHS010000006">
    <property type="protein sequence ID" value="MDT0576266.1"/>
    <property type="molecule type" value="Genomic_DNA"/>
</dbReference>
<gene>
    <name evidence="1" type="ORF">RM533_08710</name>
</gene>
<dbReference type="InterPro" id="IPR029068">
    <property type="entry name" value="Glyas_Bleomycin-R_OHBP_Dase"/>
</dbReference>
<accession>A0ABU2ZI21</accession>
<dbReference type="Proteomes" id="UP001259803">
    <property type="component" value="Unassembled WGS sequence"/>
</dbReference>
<evidence type="ECO:0000313" key="2">
    <source>
        <dbReference type="Proteomes" id="UP001259803"/>
    </source>
</evidence>
<dbReference type="CDD" id="cd07262">
    <property type="entry name" value="VOC_like"/>
    <property type="match status" value="1"/>
</dbReference>
<dbReference type="Gene3D" id="3.10.180.10">
    <property type="entry name" value="2,3-Dihydroxybiphenyl 1,2-Dioxygenase, domain 1"/>
    <property type="match status" value="1"/>
</dbReference>
<dbReference type="SUPFAM" id="SSF54593">
    <property type="entry name" value="Glyoxalase/Bleomycin resistance protein/Dihydroxybiphenyl dioxygenase"/>
    <property type="match status" value="1"/>
</dbReference>
<comment type="caution">
    <text evidence="1">The sequence shown here is derived from an EMBL/GenBank/DDBJ whole genome shotgun (WGS) entry which is preliminary data.</text>
</comment>
<evidence type="ECO:0000313" key="1">
    <source>
        <dbReference type="EMBL" id="MDT0576266.1"/>
    </source>
</evidence>
<reference evidence="1 2" key="1">
    <citation type="submission" date="2023-09" db="EMBL/GenBank/DDBJ databases">
        <authorList>
            <person name="Rey-Velasco X."/>
        </authorList>
    </citation>
    <scope>NUCLEOTIDE SEQUENCE [LARGE SCALE GENOMIC DNA]</scope>
    <source>
        <strain evidence="1 2">F390</strain>
    </source>
</reference>
<keyword evidence="2" id="KW-1185">Reference proteome</keyword>
<dbReference type="RefSeq" id="WP_311340844.1">
    <property type="nucleotide sequence ID" value="NZ_JAVRHS010000006.1"/>
</dbReference>
<dbReference type="PANTHER" id="PTHR35006">
    <property type="entry name" value="GLYOXALASE FAMILY PROTEIN (AFU_ORTHOLOGUE AFUA_5G14830)"/>
    <property type="match status" value="1"/>
</dbReference>
<protein>
    <submittedName>
        <fullName evidence="1">VOC family protein</fullName>
    </submittedName>
</protein>
<sequence>MGIFTHNCVGTNDVEGAERFYDACLAPLRIRRLGNFLDQGLAYGNRAAEFLVLRPVDGEPAAPGNGLTIGFKAQDRAAVAAFHTAGLAAGGKDAGAPGPRGAVPNAFGAYLLDPDGNKICAYCFKAPEE</sequence>
<proteinExistence type="predicted"/>
<organism evidence="1 2">
    <name type="scientific">Croceicoccus esteveae</name>
    <dbReference type="NCBI Taxonomy" id="3075597"/>
    <lineage>
        <taxon>Bacteria</taxon>
        <taxon>Pseudomonadati</taxon>
        <taxon>Pseudomonadota</taxon>
        <taxon>Alphaproteobacteria</taxon>
        <taxon>Sphingomonadales</taxon>
        <taxon>Erythrobacteraceae</taxon>
        <taxon>Croceicoccus</taxon>
    </lineage>
</organism>
<dbReference type="PANTHER" id="PTHR35006:SF1">
    <property type="entry name" value="BLL2941 PROTEIN"/>
    <property type="match status" value="1"/>
</dbReference>